<dbReference type="GO" id="GO:0140359">
    <property type="term" value="F:ABC-type transporter activity"/>
    <property type="evidence" value="ECO:0007669"/>
    <property type="project" value="InterPro"/>
</dbReference>
<keyword evidence="4 5" id="KW-0472">Membrane</keyword>
<evidence type="ECO:0000256" key="5">
    <source>
        <dbReference type="SAM" id="Phobius"/>
    </source>
</evidence>
<proteinExistence type="predicted"/>
<evidence type="ECO:0000256" key="3">
    <source>
        <dbReference type="ARBA" id="ARBA00022989"/>
    </source>
</evidence>
<keyword evidence="7" id="KW-0547">Nucleotide-binding</keyword>
<evidence type="ECO:0000313" key="7">
    <source>
        <dbReference type="EMBL" id="MBK0397957.1"/>
    </source>
</evidence>
<organism evidence="7 8">
    <name type="scientific">Thermohalobaculum xanthum</name>
    <dbReference type="NCBI Taxonomy" id="2753746"/>
    <lineage>
        <taxon>Bacteria</taxon>
        <taxon>Pseudomonadati</taxon>
        <taxon>Pseudomonadota</taxon>
        <taxon>Alphaproteobacteria</taxon>
        <taxon>Rhodobacterales</taxon>
        <taxon>Paracoccaceae</taxon>
        <taxon>Thermohalobaculum</taxon>
    </lineage>
</organism>
<protein>
    <submittedName>
        <fullName evidence="7">ABC transporter ATP-binding protein</fullName>
    </submittedName>
</protein>
<dbReference type="RefSeq" id="WP_200606322.1">
    <property type="nucleotide sequence ID" value="NZ_JAEHHL010000001.1"/>
</dbReference>
<dbReference type="PROSITE" id="PS50929">
    <property type="entry name" value="ABC_TM1F"/>
    <property type="match status" value="1"/>
</dbReference>
<dbReference type="GO" id="GO:0005886">
    <property type="term" value="C:plasma membrane"/>
    <property type="evidence" value="ECO:0007669"/>
    <property type="project" value="UniProtKB-SubCell"/>
</dbReference>
<feature type="transmembrane region" description="Helical" evidence="5">
    <location>
        <begin position="60"/>
        <end position="82"/>
    </location>
</feature>
<dbReference type="GO" id="GO:0005524">
    <property type="term" value="F:ATP binding"/>
    <property type="evidence" value="ECO:0007669"/>
    <property type="project" value="UniProtKB-KW"/>
</dbReference>
<keyword evidence="8" id="KW-1185">Reference proteome</keyword>
<evidence type="ECO:0000256" key="1">
    <source>
        <dbReference type="ARBA" id="ARBA00004651"/>
    </source>
</evidence>
<dbReference type="InterPro" id="IPR036640">
    <property type="entry name" value="ABC1_TM_sf"/>
</dbReference>
<comment type="subcellular location">
    <subcellularLocation>
        <location evidence="1">Cell membrane</location>
        <topology evidence="1">Multi-pass membrane protein</topology>
    </subcellularLocation>
</comment>
<dbReference type="Proteomes" id="UP000655420">
    <property type="component" value="Unassembled WGS sequence"/>
</dbReference>
<dbReference type="EMBL" id="JAEHHL010000001">
    <property type="protein sequence ID" value="MBK0397957.1"/>
    <property type="molecule type" value="Genomic_DNA"/>
</dbReference>
<keyword evidence="2 5" id="KW-0812">Transmembrane</keyword>
<feature type="transmembrane region" description="Helical" evidence="5">
    <location>
        <begin position="29"/>
        <end position="48"/>
    </location>
</feature>
<name>A0A8J7M573_9RHOB</name>
<dbReference type="SUPFAM" id="SSF90123">
    <property type="entry name" value="ABC transporter transmembrane region"/>
    <property type="match status" value="1"/>
</dbReference>
<evidence type="ECO:0000259" key="6">
    <source>
        <dbReference type="PROSITE" id="PS50929"/>
    </source>
</evidence>
<feature type="domain" description="ABC transmembrane type-1" evidence="6">
    <location>
        <begin position="33"/>
        <end position="295"/>
    </location>
</feature>
<keyword evidence="3 5" id="KW-1133">Transmembrane helix</keyword>
<reference evidence="7" key="1">
    <citation type="submission" date="2020-12" db="EMBL/GenBank/DDBJ databases">
        <title>Bacterial taxonomy.</title>
        <authorList>
            <person name="Pan X."/>
        </authorList>
    </citation>
    <scope>NUCLEOTIDE SEQUENCE</scope>
    <source>
        <strain evidence="7">M0105</strain>
    </source>
</reference>
<dbReference type="Gene3D" id="1.20.1560.10">
    <property type="entry name" value="ABC transporter type 1, transmembrane domain"/>
    <property type="match status" value="1"/>
</dbReference>
<dbReference type="CDD" id="cd07346">
    <property type="entry name" value="ABC_6TM_exporters"/>
    <property type="match status" value="1"/>
</dbReference>
<dbReference type="AlphaFoldDB" id="A0A8J7M573"/>
<gene>
    <name evidence="7" type="ORF">H0I76_02040</name>
</gene>
<evidence type="ECO:0000256" key="4">
    <source>
        <dbReference type="ARBA" id="ARBA00023136"/>
    </source>
</evidence>
<sequence>MLLAPRRTDRTGDDTPARSLAGYVRRMSGWHQAGVAALAVAVSSLGLVPLELQRRIVDDAISAGDGGLLVTLAAVYLGIVIVQQCLKLALRMAQGWLAESAVRYTRGHLMRLQVERAERDGAGERVAVLTSETDQLGGFVGEGPSSAAANIATLAGVLAYTFWVEPRIALIGLALLVPQIAVAPLMQRKVNRLTAERLGMLRAFGRRVSDLDASEPSEIDALYGNRMAIHLWKGLMKAVLNLANQLAPLGILLWGGLMVIQGETTLGVLVAFTAGFERMAGPARELIGFYRKAQQAGVQHRMIAEWMQAPN</sequence>
<comment type="caution">
    <text evidence="7">The sequence shown here is derived from an EMBL/GenBank/DDBJ whole genome shotgun (WGS) entry which is preliminary data.</text>
</comment>
<evidence type="ECO:0000256" key="2">
    <source>
        <dbReference type="ARBA" id="ARBA00022692"/>
    </source>
</evidence>
<dbReference type="InterPro" id="IPR011527">
    <property type="entry name" value="ABC1_TM_dom"/>
</dbReference>
<dbReference type="Pfam" id="PF00664">
    <property type="entry name" value="ABC_membrane"/>
    <property type="match status" value="1"/>
</dbReference>
<accession>A0A8J7M573</accession>
<evidence type="ECO:0000313" key="8">
    <source>
        <dbReference type="Proteomes" id="UP000655420"/>
    </source>
</evidence>
<keyword evidence="7" id="KW-0067">ATP-binding</keyword>